<dbReference type="Pfam" id="PF13602">
    <property type="entry name" value="ADH_zinc_N_2"/>
    <property type="match status" value="1"/>
</dbReference>
<dbReference type="Pfam" id="PF08240">
    <property type="entry name" value="ADH_N"/>
    <property type="match status" value="1"/>
</dbReference>
<evidence type="ECO:0000256" key="2">
    <source>
        <dbReference type="ARBA" id="ARBA00023002"/>
    </source>
</evidence>
<dbReference type="Gene3D" id="3.40.50.720">
    <property type="entry name" value="NAD(P)-binding Rossmann-like Domain"/>
    <property type="match status" value="1"/>
</dbReference>
<dbReference type="Proteomes" id="UP000199438">
    <property type="component" value="Unassembled WGS sequence"/>
</dbReference>
<dbReference type="GO" id="GO:0070402">
    <property type="term" value="F:NADPH binding"/>
    <property type="evidence" value="ECO:0007669"/>
    <property type="project" value="TreeGrafter"/>
</dbReference>
<evidence type="ECO:0000259" key="3">
    <source>
        <dbReference type="SMART" id="SM00829"/>
    </source>
</evidence>
<dbReference type="GO" id="GO:0016651">
    <property type="term" value="F:oxidoreductase activity, acting on NAD(P)H"/>
    <property type="evidence" value="ECO:0007669"/>
    <property type="project" value="TreeGrafter"/>
</dbReference>
<dbReference type="SUPFAM" id="SSF51735">
    <property type="entry name" value="NAD(P)-binding Rossmann-fold domains"/>
    <property type="match status" value="1"/>
</dbReference>
<dbReference type="PANTHER" id="PTHR48106:SF5">
    <property type="entry name" value="ZINC-CONTAINING ALCOHOL DEHYDROGENASE"/>
    <property type="match status" value="1"/>
</dbReference>
<dbReference type="InterPro" id="IPR020843">
    <property type="entry name" value="ER"/>
</dbReference>
<dbReference type="STRING" id="1334022.SAMN04487907_10310"/>
<organism evidence="4 5">
    <name type="scientific">Zunongwangia mangrovi</name>
    <dbReference type="NCBI Taxonomy" id="1334022"/>
    <lineage>
        <taxon>Bacteria</taxon>
        <taxon>Pseudomonadati</taxon>
        <taxon>Bacteroidota</taxon>
        <taxon>Flavobacteriia</taxon>
        <taxon>Flavobacteriales</taxon>
        <taxon>Flavobacteriaceae</taxon>
        <taxon>Zunongwangia</taxon>
    </lineage>
</organism>
<dbReference type="SUPFAM" id="SSF50129">
    <property type="entry name" value="GroES-like"/>
    <property type="match status" value="1"/>
</dbReference>
<keyword evidence="1" id="KW-0521">NADP</keyword>
<dbReference type="AlphaFoldDB" id="A0A1I1HEB2"/>
<keyword evidence="2" id="KW-0560">Oxidoreductase</keyword>
<dbReference type="CDD" id="cd08268">
    <property type="entry name" value="MDR2"/>
    <property type="match status" value="1"/>
</dbReference>
<gene>
    <name evidence="4" type="ORF">SAMN04487907_10310</name>
</gene>
<dbReference type="SMART" id="SM00829">
    <property type="entry name" value="PKS_ER"/>
    <property type="match status" value="1"/>
</dbReference>
<dbReference type="PANTHER" id="PTHR48106">
    <property type="entry name" value="QUINONE OXIDOREDUCTASE PIG3-RELATED"/>
    <property type="match status" value="1"/>
</dbReference>
<evidence type="ECO:0000313" key="5">
    <source>
        <dbReference type="Proteomes" id="UP000199438"/>
    </source>
</evidence>
<protein>
    <submittedName>
        <fullName evidence="4">NADPH:quinone reductase</fullName>
    </submittedName>
</protein>
<keyword evidence="5" id="KW-1185">Reference proteome</keyword>
<dbReference type="RefSeq" id="WP_092541581.1">
    <property type="nucleotide sequence ID" value="NZ_FOKV01000003.1"/>
</dbReference>
<dbReference type="InterPro" id="IPR011032">
    <property type="entry name" value="GroES-like_sf"/>
</dbReference>
<dbReference type="InterPro" id="IPR013154">
    <property type="entry name" value="ADH-like_N"/>
</dbReference>
<dbReference type="InterPro" id="IPR036291">
    <property type="entry name" value="NAD(P)-bd_dom_sf"/>
</dbReference>
<evidence type="ECO:0000313" key="4">
    <source>
        <dbReference type="EMBL" id="SFC22146.1"/>
    </source>
</evidence>
<dbReference type="Gene3D" id="3.90.180.10">
    <property type="entry name" value="Medium-chain alcohol dehydrogenases, catalytic domain"/>
    <property type="match status" value="1"/>
</dbReference>
<accession>A0A1I1HEB2</accession>
<dbReference type="EMBL" id="FOKV01000003">
    <property type="protein sequence ID" value="SFC22146.1"/>
    <property type="molecule type" value="Genomic_DNA"/>
</dbReference>
<sequence length="337" mass="36879">MIIEKKRTRIVKFYETGTAEVLKIEEVDLPEPSENEVRIKVDAIGLNRAEVAFRSGAYLETPNFPSLIGYEASGVVEAVGNKVTSVEIGDKVSTIPSFSMNDYGVYGETAIVPEHAVSNYPKNLTSEEATAIWMPFITAYGGIVTNGKIKKDDAVLITAASSSVGFAAIEITKLKGGIAIATTRKRAKKQQLLDAGADYVIVTEEEDLVDRVMEITNEKGANIIFDPISGPIIETLTKAAAPLGRIIEYGSLSSESAKFPFGQMLQKRLTVQGYILMDITTNPEKLKPAKQFIFEALEKGKLTPTIDKTFDFEDIIEAHKYMESNQQLGKIIVKVSS</sequence>
<evidence type="ECO:0000256" key="1">
    <source>
        <dbReference type="ARBA" id="ARBA00022857"/>
    </source>
</evidence>
<proteinExistence type="predicted"/>
<reference evidence="5" key="1">
    <citation type="submission" date="2016-10" db="EMBL/GenBank/DDBJ databases">
        <authorList>
            <person name="Varghese N."/>
            <person name="Submissions S."/>
        </authorList>
    </citation>
    <scope>NUCLEOTIDE SEQUENCE [LARGE SCALE GENOMIC DNA]</scope>
    <source>
        <strain evidence="5">DSM 24499</strain>
    </source>
</reference>
<name>A0A1I1HEB2_9FLAO</name>
<dbReference type="OrthoDB" id="9787435at2"/>
<feature type="domain" description="Enoyl reductase (ER)" evidence="3">
    <location>
        <begin position="17"/>
        <end position="333"/>
    </location>
</feature>